<keyword evidence="2" id="KW-1185">Reference proteome</keyword>
<name>A0A1R1YEL4_9FUNG</name>
<sequence>MLPNKAAALSNNNIVLKSILLRNILNSYPNYIQRNKSPHVNFRNYSLAVINKDDFSQQLHDRNVSKNKIKSPSSIAYTLSQFNRNLNCKKYSERFVSALSSNNIEDAFLVFFKVCGNNAPTFLNVPFYRKLKNSNLNPVVEFFLRVCLLTNSSTNQIFKEIIDLAVTFNDSQHKLSELQISERLYLAVKFIDAIYSYKSLLLKSNINEREIVFAVQRAIISFVPLSTSSDEIKSNSLAQSLQLSEKKFGIDLSYYQYRLLILGSLKSKSYLLPSTFYTLAKCRGNPLNKNFYPVASSMLQYFAANYPTHISANFNIDSILSDIKNCASSLKNNDYYWLMSYYGKKNNTEKILELYNENLLFSSYKVSEAHCKSLFNAIGLAYLSKNDSPWSGIMYSQNEKSKSTRISKFCVDQFKLLINSSKNVSSYTFLFLIRALSRMNQQQQLTALLAFSITEFPSFSTYPITEFINMLVKNRLGFTQELDEIYDDYMEEISFKDGFSYYRFKSYFDKYLYPHNSSSFITDLHELNRIIRTPASAALHLKKLFSSYSNDKENSLTIDHLESHVKLTISIFCNNTKNVYNYRVLSILLSNISAIKKFKSIDSSLLSFIITAAELNNIESFISVLLSKNIYVNSKLINSYMKSHMSMNLVDAEKIRHWYFNFWRKQLLNIEKNSLFLPDEYSISTIFDLCSNQGYYDLGLEIADDFFSLSKSLYVQTPERTSSAITPGLFYAYFRLLVSTDMSYSYGQSNISFKESIFSSKSTFYFTQRIIDMFDTMEIFSINPSPHFVCHIIETAEKLENRYILEFSLEKLKIMENSGYTPINYLSKFLSRKKLISAA</sequence>
<reference evidence="1 2" key="1">
    <citation type="submission" date="2017-01" db="EMBL/GenBank/DDBJ databases">
        <authorList>
            <person name="Mah S.A."/>
            <person name="Swanson W.J."/>
            <person name="Moy G.W."/>
            <person name="Vacquier V.D."/>
        </authorList>
    </citation>
    <scope>NUCLEOTIDE SEQUENCE [LARGE SCALE GENOMIC DNA]</scope>
    <source>
        <strain evidence="1 2">GSMNP</strain>
    </source>
</reference>
<protein>
    <submittedName>
        <fullName evidence="1">Uncharacterized protein</fullName>
    </submittedName>
</protein>
<dbReference type="Proteomes" id="UP000187283">
    <property type="component" value="Unassembled WGS sequence"/>
</dbReference>
<comment type="caution">
    <text evidence="1">The sequence shown here is derived from an EMBL/GenBank/DDBJ whole genome shotgun (WGS) entry which is preliminary data.</text>
</comment>
<gene>
    <name evidence="1" type="ORF">AYI70_g955</name>
</gene>
<dbReference type="AlphaFoldDB" id="A0A1R1YEL4"/>
<organism evidence="1 2">
    <name type="scientific">Smittium culicis</name>
    <dbReference type="NCBI Taxonomy" id="133412"/>
    <lineage>
        <taxon>Eukaryota</taxon>
        <taxon>Fungi</taxon>
        <taxon>Fungi incertae sedis</taxon>
        <taxon>Zoopagomycota</taxon>
        <taxon>Kickxellomycotina</taxon>
        <taxon>Harpellomycetes</taxon>
        <taxon>Harpellales</taxon>
        <taxon>Legeriomycetaceae</taxon>
        <taxon>Smittium</taxon>
    </lineage>
</organism>
<evidence type="ECO:0000313" key="1">
    <source>
        <dbReference type="EMBL" id="OMJ25344.1"/>
    </source>
</evidence>
<proteinExistence type="predicted"/>
<dbReference type="OrthoDB" id="5555773at2759"/>
<accession>A0A1R1YEL4</accession>
<evidence type="ECO:0000313" key="2">
    <source>
        <dbReference type="Proteomes" id="UP000187283"/>
    </source>
</evidence>
<dbReference type="EMBL" id="LSSN01000185">
    <property type="protein sequence ID" value="OMJ25344.1"/>
    <property type="molecule type" value="Genomic_DNA"/>
</dbReference>